<dbReference type="InterPro" id="IPR000717">
    <property type="entry name" value="PCI_dom"/>
</dbReference>
<dbReference type="PANTHER" id="PTHR10539:SF0">
    <property type="entry name" value="26S PROTEASOME NON-ATPASE REGULATORY SUBUNIT 13"/>
    <property type="match status" value="1"/>
</dbReference>
<gene>
    <name evidence="4" type="ORF">THASP1DRAFT_13660</name>
</gene>
<comment type="similarity">
    <text evidence="1">Belongs to the proteasome subunit S11 family.</text>
</comment>
<dbReference type="Pfam" id="PF01399">
    <property type="entry name" value="PCI"/>
    <property type="match status" value="1"/>
</dbReference>
<evidence type="ECO:0000313" key="5">
    <source>
        <dbReference type="Proteomes" id="UP000271241"/>
    </source>
</evidence>
<dbReference type="SUPFAM" id="SSF46785">
    <property type="entry name" value="Winged helix' DNA-binding domain"/>
    <property type="match status" value="1"/>
</dbReference>
<dbReference type="GO" id="GO:0005829">
    <property type="term" value="C:cytosol"/>
    <property type="evidence" value="ECO:0007669"/>
    <property type="project" value="TreeGrafter"/>
</dbReference>
<dbReference type="GO" id="GO:0006511">
    <property type="term" value="P:ubiquitin-dependent protein catabolic process"/>
    <property type="evidence" value="ECO:0007669"/>
    <property type="project" value="TreeGrafter"/>
</dbReference>
<dbReference type="EMBL" id="KZ992483">
    <property type="protein sequence ID" value="RKP09871.1"/>
    <property type="molecule type" value="Genomic_DNA"/>
</dbReference>
<dbReference type="OrthoDB" id="1093at2759"/>
<evidence type="ECO:0000313" key="4">
    <source>
        <dbReference type="EMBL" id="RKP09871.1"/>
    </source>
</evidence>
<dbReference type="GO" id="GO:0005198">
    <property type="term" value="F:structural molecule activity"/>
    <property type="evidence" value="ECO:0007669"/>
    <property type="project" value="TreeGrafter"/>
</dbReference>
<dbReference type="InterPro" id="IPR035298">
    <property type="entry name" value="PSMD13"/>
</dbReference>
<keyword evidence="2" id="KW-0647">Proteasome</keyword>
<sequence length="383" mass="44037">MEVDLDVPAYLADQRTSAPENLRPYFGRFEDLYERKLWHQLTMELERFVGEANAGPLLIPLFERFVMDWEKQMDPLKLVQVAVAVAQRYPNANDAIQFLTAVAEKVDRNEARQAHVQAVMETAHYRLLLGDLDQCKEAMDRCETVLEGFGVQTSVHASFYRVCSDYYKAKADYPRFYKHALLFLACFDLNELQLDVRQERAHDLAISALLGDTIYNFGDLLSHPILDSLTDTPHAWLRDLLFTFNVGDIGRFETLTVNFVKQPLLQANMPFLRQKICLMALIEAVFKRPPHARRLAFSDVAAETRLPTEEVEHLTMKALSLALIRGHIDQVTGVVEIDWVQPRYLDRQQIDAMRNQLDDWQRTVEHTAALVEGSAPELFARQS</sequence>
<dbReference type="InterPro" id="IPR036390">
    <property type="entry name" value="WH_DNA-bd_sf"/>
</dbReference>
<protein>
    <recommendedName>
        <fullName evidence="3">PCI domain-containing protein</fullName>
    </recommendedName>
</protein>
<accession>A0A4P9XW98</accession>
<dbReference type="Pfam" id="PF22037">
    <property type="entry name" value="PSD13_N"/>
    <property type="match status" value="1"/>
</dbReference>
<name>A0A4P9XW98_9FUNG</name>
<keyword evidence="5" id="KW-1185">Reference proteome</keyword>
<dbReference type="STRING" id="78915.A0A4P9XW98"/>
<proteinExistence type="inferred from homology"/>
<dbReference type="PROSITE" id="PS50250">
    <property type="entry name" value="PCI"/>
    <property type="match status" value="1"/>
</dbReference>
<evidence type="ECO:0000259" key="3">
    <source>
        <dbReference type="PROSITE" id="PS50250"/>
    </source>
</evidence>
<dbReference type="InterPro" id="IPR054179">
    <property type="entry name" value="PSD13_N"/>
</dbReference>
<dbReference type="SMART" id="SM00088">
    <property type="entry name" value="PINT"/>
    <property type="match status" value="1"/>
</dbReference>
<reference evidence="5" key="1">
    <citation type="journal article" date="2018" name="Nat. Microbiol.">
        <title>Leveraging single-cell genomics to expand the fungal tree of life.</title>
        <authorList>
            <person name="Ahrendt S.R."/>
            <person name="Quandt C.A."/>
            <person name="Ciobanu D."/>
            <person name="Clum A."/>
            <person name="Salamov A."/>
            <person name="Andreopoulos B."/>
            <person name="Cheng J.F."/>
            <person name="Woyke T."/>
            <person name="Pelin A."/>
            <person name="Henrissat B."/>
            <person name="Reynolds N.K."/>
            <person name="Benny G.L."/>
            <person name="Smith M.E."/>
            <person name="James T.Y."/>
            <person name="Grigoriev I.V."/>
        </authorList>
    </citation>
    <scope>NUCLEOTIDE SEQUENCE [LARGE SCALE GENOMIC DNA]</scope>
    <source>
        <strain evidence="5">RSA 1356</strain>
    </source>
</reference>
<evidence type="ECO:0000256" key="2">
    <source>
        <dbReference type="ARBA" id="ARBA00022942"/>
    </source>
</evidence>
<dbReference type="Proteomes" id="UP000271241">
    <property type="component" value="Unassembled WGS sequence"/>
</dbReference>
<feature type="domain" description="PCI" evidence="3">
    <location>
        <begin position="175"/>
        <end position="342"/>
    </location>
</feature>
<dbReference type="AlphaFoldDB" id="A0A4P9XW98"/>
<dbReference type="PANTHER" id="PTHR10539">
    <property type="entry name" value="26S PROTEASOME NON-ATPASE REGULATORY SUBUNIT 13"/>
    <property type="match status" value="1"/>
</dbReference>
<dbReference type="GO" id="GO:0005634">
    <property type="term" value="C:nucleus"/>
    <property type="evidence" value="ECO:0007669"/>
    <property type="project" value="TreeGrafter"/>
</dbReference>
<dbReference type="GO" id="GO:0008541">
    <property type="term" value="C:proteasome regulatory particle, lid subcomplex"/>
    <property type="evidence" value="ECO:0007669"/>
    <property type="project" value="TreeGrafter"/>
</dbReference>
<evidence type="ECO:0000256" key="1">
    <source>
        <dbReference type="ARBA" id="ARBA00006207"/>
    </source>
</evidence>
<organism evidence="4 5">
    <name type="scientific">Thamnocephalis sphaerospora</name>
    <dbReference type="NCBI Taxonomy" id="78915"/>
    <lineage>
        <taxon>Eukaryota</taxon>
        <taxon>Fungi</taxon>
        <taxon>Fungi incertae sedis</taxon>
        <taxon>Zoopagomycota</taxon>
        <taxon>Zoopagomycotina</taxon>
        <taxon>Zoopagomycetes</taxon>
        <taxon>Zoopagales</taxon>
        <taxon>Sigmoideomycetaceae</taxon>
        <taxon>Thamnocephalis</taxon>
    </lineage>
</organism>